<organism evidence="2">
    <name type="scientific">Neospora caninum (strain Liverpool)</name>
    <dbReference type="NCBI Taxonomy" id="572307"/>
    <lineage>
        <taxon>Eukaryota</taxon>
        <taxon>Sar</taxon>
        <taxon>Alveolata</taxon>
        <taxon>Apicomplexa</taxon>
        <taxon>Conoidasida</taxon>
        <taxon>Coccidia</taxon>
        <taxon>Eucoccidiorida</taxon>
        <taxon>Eimeriorina</taxon>
        <taxon>Sarcocystidae</taxon>
        <taxon>Neospora</taxon>
    </lineage>
</organism>
<dbReference type="AlphaFoldDB" id="A0A0F7UMB2"/>
<dbReference type="EMBL" id="LN714487">
    <property type="protein sequence ID" value="CEL71068.1"/>
    <property type="molecule type" value="Genomic_DNA"/>
</dbReference>
<sequence length="253" mass="28125">MAMKVAILAGVTSCALWGRAICTFVPHGIDRDPSSVDYASRTERAAPPRFIQSKAGFSPVVGLLSLLMSLLRQLTGTNAPQPSGLREAGTGFPPQMEQFIDDAVANAEKKAVAQLMQDNRSHELDQELLHIAEERLKKYWYIGQCRRDYTATCPVDWIETQDGLCAPPVEYTGPKKNLLGNVRRLGPPPRDFSATCPANWANVGEHLCIAPDVGTRFLFLSSRTTRFPGRITRATVVLPWNSQNFLLRERQCR</sequence>
<feature type="domain" description="CPW-WPC" evidence="1">
    <location>
        <begin position="145"/>
        <end position="174"/>
    </location>
</feature>
<accession>A0A0F7UMB2</accession>
<proteinExistence type="predicted"/>
<evidence type="ECO:0000313" key="2">
    <source>
        <dbReference type="EMBL" id="CEL71068.1"/>
    </source>
</evidence>
<dbReference type="Pfam" id="PF09717">
    <property type="entry name" value="CPW_WPC"/>
    <property type="match status" value="1"/>
</dbReference>
<gene>
    <name evidence="2" type="ORF">BN1204_067310</name>
</gene>
<dbReference type="InterPro" id="IPR006387">
    <property type="entry name" value="CPW_WPC_dom"/>
</dbReference>
<evidence type="ECO:0000259" key="1">
    <source>
        <dbReference type="Pfam" id="PF09717"/>
    </source>
</evidence>
<name>A0A0F7UMB2_NEOCL</name>
<protein>
    <submittedName>
        <fullName evidence="2">Cpw-wpc domain-containing protein</fullName>
    </submittedName>
</protein>
<reference evidence="2" key="1">
    <citation type="journal article" date="2015" name="PLoS ONE">
        <title>Comprehensive Evaluation of Toxoplasma gondii VEG and Neospora caninum LIV Genomes with Tachyzoite Stage Transcriptome and Proteome Defines Novel Transcript Features.</title>
        <authorList>
            <person name="Ramaprasad A."/>
            <person name="Mourier T."/>
            <person name="Naeem R."/>
            <person name="Malas T.B."/>
            <person name="Moussa E."/>
            <person name="Panigrahi A."/>
            <person name="Vermont S.J."/>
            <person name="Otto T.D."/>
            <person name="Wastling J."/>
            <person name="Pain A."/>
        </authorList>
    </citation>
    <scope>NUCLEOTIDE SEQUENCE</scope>
    <source>
        <strain evidence="2">Liverpool</strain>
    </source>
</reference>